<dbReference type="AlphaFoldDB" id="A0A852X4W2"/>
<protein>
    <submittedName>
        <fullName evidence="2">Uncharacterized protein</fullName>
    </submittedName>
</protein>
<feature type="compositionally biased region" description="Basic and acidic residues" evidence="1">
    <location>
        <begin position="1"/>
        <end position="12"/>
    </location>
</feature>
<evidence type="ECO:0000313" key="2">
    <source>
        <dbReference type="EMBL" id="NYG38412.1"/>
    </source>
</evidence>
<proteinExistence type="predicted"/>
<evidence type="ECO:0000313" key="3">
    <source>
        <dbReference type="Proteomes" id="UP000592181"/>
    </source>
</evidence>
<gene>
    <name evidence="2" type="ORF">BJY28_002881</name>
</gene>
<reference evidence="2 3" key="1">
    <citation type="submission" date="2020-07" db="EMBL/GenBank/DDBJ databases">
        <title>Sequencing the genomes of 1000 actinobacteria strains.</title>
        <authorList>
            <person name="Klenk H.-P."/>
        </authorList>
    </citation>
    <scope>NUCLEOTIDE SEQUENCE [LARGE SCALE GENOMIC DNA]</scope>
    <source>
        <strain evidence="2 3">DSM 24723</strain>
    </source>
</reference>
<dbReference type="EMBL" id="JACBZX010000001">
    <property type="protein sequence ID" value="NYG38412.1"/>
    <property type="molecule type" value="Genomic_DNA"/>
</dbReference>
<evidence type="ECO:0000256" key="1">
    <source>
        <dbReference type="SAM" id="MobiDB-lite"/>
    </source>
</evidence>
<organism evidence="2 3">
    <name type="scientific">Janibacter alkaliphilus</name>
    <dbReference type="NCBI Taxonomy" id="1069963"/>
    <lineage>
        <taxon>Bacteria</taxon>
        <taxon>Bacillati</taxon>
        <taxon>Actinomycetota</taxon>
        <taxon>Actinomycetes</taxon>
        <taxon>Micrococcales</taxon>
        <taxon>Intrasporangiaceae</taxon>
        <taxon>Janibacter</taxon>
    </lineage>
</organism>
<accession>A0A852X4W2</accession>
<comment type="caution">
    <text evidence="2">The sequence shown here is derived from an EMBL/GenBank/DDBJ whole genome shotgun (WGS) entry which is preliminary data.</text>
</comment>
<dbReference type="RefSeq" id="WP_179463607.1">
    <property type="nucleotide sequence ID" value="NZ_JACBZX010000001.1"/>
</dbReference>
<sequence length="167" mass="17993">MGLRDRLRRTAEPDPPAGLDLADGERVLATATTDDGVLVVTTRRLLAPGLPEGGRPWHLVDTGGWDGQGHLRVSWVDPHPAATWRLDSPGRVPGAFHDRVQSSVVLSEEVSLDRSRRARVVLRKDLSSGAFLAQTIVGKGCDPDDPELVAETERVALSLAEQVGLDP</sequence>
<keyword evidence="3" id="KW-1185">Reference proteome</keyword>
<name>A0A852X4W2_9MICO</name>
<dbReference type="Proteomes" id="UP000592181">
    <property type="component" value="Unassembled WGS sequence"/>
</dbReference>
<feature type="region of interest" description="Disordered" evidence="1">
    <location>
        <begin position="1"/>
        <end position="21"/>
    </location>
</feature>